<dbReference type="Proteomes" id="UP000886523">
    <property type="component" value="Unassembled WGS sequence"/>
</dbReference>
<evidence type="ECO:0000313" key="3">
    <source>
        <dbReference type="Proteomes" id="UP000886523"/>
    </source>
</evidence>
<dbReference type="InterPro" id="IPR001245">
    <property type="entry name" value="Ser-Thr/Tyr_kinase_cat_dom"/>
</dbReference>
<dbReference type="AlphaFoldDB" id="A0A9P6AMB3"/>
<proteinExistence type="predicted"/>
<dbReference type="GO" id="GO:0004672">
    <property type="term" value="F:protein kinase activity"/>
    <property type="evidence" value="ECO:0007669"/>
    <property type="project" value="InterPro"/>
</dbReference>
<keyword evidence="3" id="KW-1185">Reference proteome</keyword>
<reference evidence="2" key="1">
    <citation type="journal article" date="2020" name="Nat. Commun.">
        <title>Large-scale genome sequencing of mycorrhizal fungi provides insights into the early evolution of symbiotic traits.</title>
        <authorList>
            <person name="Miyauchi S."/>
            <person name="Kiss E."/>
            <person name="Kuo A."/>
            <person name="Drula E."/>
            <person name="Kohler A."/>
            <person name="Sanchez-Garcia M."/>
            <person name="Morin E."/>
            <person name="Andreopoulos B."/>
            <person name="Barry K.W."/>
            <person name="Bonito G."/>
            <person name="Buee M."/>
            <person name="Carver A."/>
            <person name="Chen C."/>
            <person name="Cichocki N."/>
            <person name="Clum A."/>
            <person name="Culley D."/>
            <person name="Crous P.W."/>
            <person name="Fauchery L."/>
            <person name="Girlanda M."/>
            <person name="Hayes R.D."/>
            <person name="Keri Z."/>
            <person name="LaButti K."/>
            <person name="Lipzen A."/>
            <person name="Lombard V."/>
            <person name="Magnuson J."/>
            <person name="Maillard F."/>
            <person name="Murat C."/>
            <person name="Nolan M."/>
            <person name="Ohm R.A."/>
            <person name="Pangilinan J."/>
            <person name="Pereira M.F."/>
            <person name="Perotto S."/>
            <person name="Peter M."/>
            <person name="Pfister S."/>
            <person name="Riley R."/>
            <person name="Sitrit Y."/>
            <person name="Stielow J.B."/>
            <person name="Szollosi G."/>
            <person name="Zifcakova L."/>
            <person name="Stursova M."/>
            <person name="Spatafora J.W."/>
            <person name="Tedersoo L."/>
            <person name="Vaario L.M."/>
            <person name="Yamada A."/>
            <person name="Yan M."/>
            <person name="Wang P."/>
            <person name="Xu J."/>
            <person name="Bruns T."/>
            <person name="Baldrian P."/>
            <person name="Vilgalys R."/>
            <person name="Dunand C."/>
            <person name="Henrissat B."/>
            <person name="Grigoriev I.V."/>
            <person name="Hibbett D."/>
            <person name="Nagy L.G."/>
            <person name="Martin F.M."/>
        </authorList>
    </citation>
    <scope>NUCLEOTIDE SEQUENCE</scope>
    <source>
        <strain evidence="2">UP504</strain>
    </source>
</reference>
<dbReference type="Pfam" id="PF07714">
    <property type="entry name" value="PK_Tyr_Ser-Thr"/>
    <property type="match status" value="1"/>
</dbReference>
<dbReference type="Gene3D" id="1.10.510.10">
    <property type="entry name" value="Transferase(Phosphotransferase) domain 1"/>
    <property type="match status" value="1"/>
</dbReference>
<organism evidence="2 3">
    <name type="scientific">Hydnum rufescens UP504</name>
    <dbReference type="NCBI Taxonomy" id="1448309"/>
    <lineage>
        <taxon>Eukaryota</taxon>
        <taxon>Fungi</taxon>
        <taxon>Dikarya</taxon>
        <taxon>Basidiomycota</taxon>
        <taxon>Agaricomycotina</taxon>
        <taxon>Agaricomycetes</taxon>
        <taxon>Cantharellales</taxon>
        <taxon>Hydnaceae</taxon>
        <taxon>Hydnum</taxon>
    </lineage>
</organism>
<comment type="caution">
    <text evidence="2">The sequence shown here is derived from an EMBL/GenBank/DDBJ whole genome shotgun (WGS) entry which is preliminary data.</text>
</comment>
<protein>
    <recommendedName>
        <fullName evidence="1">Serine-threonine/tyrosine-protein kinase catalytic domain-containing protein</fullName>
    </recommendedName>
</protein>
<accession>A0A9P6AMB3</accession>
<dbReference type="SUPFAM" id="SSF56112">
    <property type="entry name" value="Protein kinase-like (PK-like)"/>
    <property type="match status" value="1"/>
</dbReference>
<dbReference type="EMBL" id="MU129057">
    <property type="protein sequence ID" value="KAF9508489.1"/>
    <property type="molecule type" value="Genomic_DNA"/>
</dbReference>
<dbReference type="InterPro" id="IPR011009">
    <property type="entry name" value="Kinase-like_dom_sf"/>
</dbReference>
<name>A0A9P6AMB3_9AGAM</name>
<feature type="domain" description="Serine-threonine/tyrosine-protein kinase catalytic" evidence="1">
    <location>
        <begin position="48"/>
        <end position="131"/>
    </location>
</feature>
<sequence length="153" mass="17319">MNIFLSNRRAFSWREDVIKLLANVSDDAEALPSSARLENVHLEKPKIVTFGPWGEIAQGKYKGMLVAMKKMKSPQLIKQSRREVLTNLIASVDHPNVHPLLGFVNGVELIVISQWQEYGDLNAFLRRLKARGERPNFPMLVILTACPLLPCEN</sequence>
<gene>
    <name evidence="2" type="ORF">BS47DRAFT_216659</name>
</gene>
<evidence type="ECO:0000313" key="2">
    <source>
        <dbReference type="EMBL" id="KAF9508489.1"/>
    </source>
</evidence>
<evidence type="ECO:0000259" key="1">
    <source>
        <dbReference type="Pfam" id="PF07714"/>
    </source>
</evidence>